<keyword evidence="3" id="KW-1185">Reference proteome</keyword>
<proteinExistence type="predicted"/>
<reference evidence="2 3" key="1">
    <citation type="submission" date="2016-04" db="EMBL/GenBank/DDBJ databases">
        <title>First whole genome shotgun sequence of the bacterium Enteractinococcus sp. strain UASWS1574.</title>
        <authorList>
            <person name="Crovadore J."/>
            <person name="Chablais R."/>
            <person name="Lefort F."/>
        </authorList>
    </citation>
    <scope>NUCLEOTIDE SEQUENCE [LARGE SCALE GENOMIC DNA]</scope>
    <source>
        <strain evidence="2 3">UASWS1574</strain>
    </source>
</reference>
<dbReference type="InterPro" id="IPR036661">
    <property type="entry name" value="Luciferase-like_sf"/>
</dbReference>
<dbReference type="RefSeq" id="WP_043055492.1">
    <property type="nucleotide sequence ID" value="NZ_LXEY01000111.1"/>
</dbReference>
<protein>
    <recommendedName>
        <fullName evidence="1">Luciferase-like domain-containing protein</fullName>
    </recommendedName>
</protein>
<dbReference type="STRING" id="1837282.A6F49_01175"/>
<sequence>MTTSNVDAIADSLTLDARDPELRKADWASDAYQAHRRSGPLKLGFLTFLTQERRDPSTVLQEGLRLFGEAEQLGYDLGMVRVRHFQPYVSGPISFLSAASQHTSVMRLGTGVIPMHAEDPIRLAEELQTLDVISGGRVEAGFSTSMPEQGIETHWAEQVKTKHDSWDKFDSFLDRVAGKPLLSEPDTFMWGLPEGSPAITRPEAPGLRDRIWYGAGSMNSVQQAAARGLKLQLSSVTDEAGARFEPRQYQQIAQYRQQMAQLHPNRTPEVAVSRNILPITGAASDEEFEWLVRFYTDNICPNGTGRPGFPAKGRFSHPATGTMDQTIEYLRNDVALAAADTLVVLVPFYSDLDKTLPLLKMVIDEIAPALRSGA</sequence>
<dbReference type="InterPro" id="IPR011251">
    <property type="entry name" value="Luciferase-like_dom"/>
</dbReference>
<comment type="caution">
    <text evidence="2">The sequence shown here is derived from an EMBL/GenBank/DDBJ whole genome shotgun (WGS) entry which is preliminary data.</text>
</comment>
<evidence type="ECO:0000259" key="1">
    <source>
        <dbReference type="Pfam" id="PF00296"/>
    </source>
</evidence>
<dbReference type="EMBL" id="LXEY01000111">
    <property type="protein sequence ID" value="OAV52159.1"/>
    <property type="molecule type" value="Genomic_DNA"/>
</dbReference>
<dbReference type="Proteomes" id="UP000078292">
    <property type="component" value="Unassembled WGS sequence"/>
</dbReference>
<organism evidence="2 3">
    <name type="scientific">Enteractinococcus helveticum</name>
    <dbReference type="NCBI Taxonomy" id="1837282"/>
    <lineage>
        <taxon>Bacteria</taxon>
        <taxon>Bacillati</taxon>
        <taxon>Actinomycetota</taxon>
        <taxon>Actinomycetes</taxon>
        <taxon>Micrococcales</taxon>
        <taxon>Micrococcaceae</taxon>
    </lineage>
</organism>
<dbReference type="Pfam" id="PF00296">
    <property type="entry name" value="Bac_luciferase"/>
    <property type="match status" value="1"/>
</dbReference>
<dbReference type="Gene3D" id="3.20.20.30">
    <property type="entry name" value="Luciferase-like domain"/>
    <property type="match status" value="1"/>
</dbReference>
<dbReference type="GO" id="GO:0005829">
    <property type="term" value="C:cytosol"/>
    <property type="evidence" value="ECO:0007669"/>
    <property type="project" value="TreeGrafter"/>
</dbReference>
<dbReference type="AlphaFoldDB" id="A0A1B7LV94"/>
<gene>
    <name evidence="2" type="ORF">A6F49_01175</name>
</gene>
<dbReference type="PANTHER" id="PTHR30137">
    <property type="entry name" value="LUCIFERASE-LIKE MONOOXYGENASE"/>
    <property type="match status" value="1"/>
</dbReference>
<dbReference type="InterPro" id="IPR050766">
    <property type="entry name" value="Bact_Lucif_Oxidored"/>
</dbReference>
<accession>A0A1B7LV94</accession>
<dbReference type="GO" id="GO:0016705">
    <property type="term" value="F:oxidoreductase activity, acting on paired donors, with incorporation or reduction of molecular oxygen"/>
    <property type="evidence" value="ECO:0007669"/>
    <property type="project" value="InterPro"/>
</dbReference>
<dbReference type="OrthoDB" id="7903015at2"/>
<dbReference type="SUPFAM" id="SSF51679">
    <property type="entry name" value="Bacterial luciferase-like"/>
    <property type="match status" value="1"/>
</dbReference>
<evidence type="ECO:0000313" key="2">
    <source>
        <dbReference type="EMBL" id="OAV52159.1"/>
    </source>
</evidence>
<feature type="domain" description="Luciferase-like" evidence="1">
    <location>
        <begin position="47"/>
        <end position="281"/>
    </location>
</feature>
<name>A0A1B7LV94_9MICC</name>
<evidence type="ECO:0000313" key="3">
    <source>
        <dbReference type="Proteomes" id="UP000078292"/>
    </source>
</evidence>
<dbReference type="PANTHER" id="PTHR30137:SF15">
    <property type="entry name" value="BLL6902 PROTEIN"/>
    <property type="match status" value="1"/>
</dbReference>